<protein>
    <submittedName>
        <fullName evidence="1">Polyketide cyclase/dehydrase/lipid transport protein</fullName>
    </submittedName>
</protein>
<evidence type="ECO:0000313" key="2">
    <source>
        <dbReference type="Proteomes" id="UP000295560"/>
    </source>
</evidence>
<dbReference type="SUPFAM" id="SSF55961">
    <property type="entry name" value="Bet v1-like"/>
    <property type="match status" value="1"/>
</dbReference>
<keyword evidence="2" id="KW-1185">Reference proteome</keyword>
<dbReference type="InterPro" id="IPR019587">
    <property type="entry name" value="Polyketide_cyclase/dehydratase"/>
</dbReference>
<name>A0A4R1I521_PSEEN</name>
<dbReference type="Pfam" id="PF10604">
    <property type="entry name" value="Polyketide_cyc2"/>
    <property type="match status" value="1"/>
</dbReference>
<dbReference type="Gene3D" id="3.30.530.20">
    <property type="match status" value="1"/>
</dbReference>
<dbReference type="CDD" id="cd07812">
    <property type="entry name" value="SRPBCC"/>
    <property type="match status" value="1"/>
</dbReference>
<dbReference type="InterPro" id="IPR023393">
    <property type="entry name" value="START-like_dom_sf"/>
</dbReference>
<dbReference type="RefSeq" id="WP_132421459.1">
    <property type="nucleotide sequence ID" value="NZ_SMFZ01000001.1"/>
</dbReference>
<comment type="caution">
    <text evidence="1">The sequence shown here is derived from an EMBL/GenBank/DDBJ whole genome shotgun (WGS) entry which is preliminary data.</text>
</comment>
<proteinExistence type="predicted"/>
<dbReference type="AlphaFoldDB" id="A0A4R1I521"/>
<accession>A0A4R1I521</accession>
<dbReference type="OrthoDB" id="3779334at2"/>
<sequence length="166" mass="18191">MRYADGPTTESEAVVNAPAEDIWPLVTDQAWLAGVSEELQRVEWLDGATGAGPGVRFRGHNSHPAIGEWSTVSTVTTWEPERSVRWTVEVDAPDGSPAQWGFDLDPVDGGTRVRQWAKLGPGPSGLTPAIERRPDKEERIVAARLDEWRAGMERNLDAVRSAVEHG</sequence>
<reference evidence="1 2" key="1">
    <citation type="submission" date="2019-03" db="EMBL/GenBank/DDBJ databases">
        <title>Sequencing the genomes of 1000 actinobacteria strains.</title>
        <authorList>
            <person name="Klenk H.-P."/>
        </authorList>
    </citation>
    <scope>NUCLEOTIDE SEQUENCE [LARGE SCALE GENOMIC DNA]</scope>
    <source>
        <strain evidence="1 2">DSM 44969</strain>
    </source>
</reference>
<evidence type="ECO:0000313" key="1">
    <source>
        <dbReference type="EMBL" id="TCK25122.1"/>
    </source>
</evidence>
<organism evidence="1 2">
    <name type="scientific">Pseudonocardia endophytica</name>
    <dbReference type="NCBI Taxonomy" id="401976"/>
    <lineage>
        <taxon>Bacteria</taxon>
        <taxon>Bacillati</taxon>
        <taxon>Actinomycetota</taxon>
        <taxon>Actinomycetes</taxon>
        <taxon>Pseudonocardiales</taxon>
        <taxon>Pseudonocardiaceae</taxon>
        <taxon>Pseudonocardia</taxon>
    </lineage>
</organism>
<dbReference type="EMBL" id="SMFZ01000001">
    <property type="protein sequence ID" value="TCK25122.1"/>
    <property type="molecule type" value="Genomic_DNA"/>
</dbReference>
<dbReference type="Proteomes" id="UP000295560">
    <property type="component" value="Unassembled WGS sequence"/>
</dbReference>
<gene>
    <name evidence="1" type="ORF">EV378_0920</name>
</gene>